<dbReference type="Proteomes" id="UP000295294">
    <property type="component" value="Chromosome 2"/>
</dbReference>
<feature type="transmembrane region" description="Helical" evidence="6">
    <location>
        <begin position="69"/>
        <end position="92"/>
    </location>
</feature>
<evidence type="ECO:0000256" key="1">
    <source>
        <dbReference type="ARBA" id="ARBA00004651"/>
    </source>
</evidence>
<feature type="transmembrane region" description="Helical" evidence="6">
    <location>
        <begin position="199"/>
        <end position="224"/>
    </location>
</feature>
<accession>A0A4P7LLP2</accession>
<dbReference type="OrthoDB" id="8957207at2"/>
<feature type="transmembrane region" description="Helical" evidence="6">
    <location>
        <begin position="370"/>
        <end position="396"/>
    </location>
</feature>
<keyword evidence="3 6" id="KW-0812">Transmembrane</keyword>
<reference evidence="7 8" key="1">
    <citation type="submission" date="2019-03" db="EMBL/GenBank/DDBJ databases">
        <title>Efficiently degradation of phenoxyalkanoic acid herbicides by Cupriavidus oxalaticus strain X32.</title>
        <authorList>
            <person name="Sheng X."/>
        </authorList>
    </citation>
    <scope>NUCLEOTIDE SEQUENCE [LARGE SCALE GENOMIC DNA]</scope>
    <source>
        <strain evidence="7 8">X32</strain>
    </source>
</reference>
<dbReference type="KEGG" id="cox:E0W60_18270"/>
<feature type="transmembrane region" description="Helical" evidence="6">
    <location>
        <begin position="318"/>
        <end position="336"/>
    </location>
</feature>
<keyword evidence="2" id="KW-1003">Cell membrane</keyword>
<evidence type="ECO:0000313" key="7">
    <source>
        <dbReference type="EMBL" id="QBY53071.1"/>
    </source>
</evidence>
<comment type="subcellular location">
    <subcellularLocation>
        <location evidence="1">Cell membrane</location>
        <topology evidence="1">Multi-pass membrane protein</topology>
    </subcellularLocation>
</comment>
<feature type="transmembrane region" description="Helical" evidence="6">
    <location>
        <begin position="236"/>
        <end position="257"/>
    </location>
</feature>
<feature type="transmembrane region" description="Helical" evidence="6">
    <location>
        <begin position="345"/>
        <end position="364"/>
    </location>
</feature>
<dbReference type="RefSeq" id="WP_135705155.1">
    <property type="nucleotide sequence ID" value="NZ_CP038635.1"/>
</dbReference>
<feature type="transmembrane region" description="Helical" evidence="6">
    <location>
        <begin position="157"/>
        <end position="178"/>
    </location>
</feature>
<dbReference type="GO" id="GO:0005886">
    <property type="term" value="C:plasma membrane"/>
    <property type="evidence" value="ECO:0007669"/>
    <property type="project" value="UniProtKB-SubCell"/>
</dbReference>
<protein>
    <submittedName>
        <fullName evidence="7">Polysaccharide efflux transporter</fullName>
    </submittedName>
</protein>
<evidence type="ECO:0000256" key="5">
    <source>
        <dbReference type="ARBA" id="ARBA00023136"/>
    </source>
</evidence>
<feature type="transmembrane region" description="Helical" evidence="6">
    <location>
        <begin position="34"/>
        <end position="57"/>
    </location>
</feature>
<feature type="transmembrane region" description="Helical" evidence="6">
    <location>
        <begin position="131"/>
        <end position="151"/>
    </location>
</feature>
<dbReference type="PANTHER" id="PTHR30250:SF11">
    <property type="entry name" value="O-ANTIGEN TRANSPORTER-RELATED"/>
    <property type="match status" value="1"/>
</dbReference>
<feature type="transmembrane region" description="Helical" evidence="6">
    <location>
        <begin position="278"/>
        <end position="298"/>
    </location>
</feature>
<evidence type="ECO:0000256" key="3">
    <source>
        <dbReference type="ARBA" id="ARBA00022692"/>
    </source>
</evidence>
<dbReference type="PANTHER" id="PTHR30250">
    <property type="entry name" value="PST FAMILY PREDICTED COLANIC ACID TRANSPORTER"/>
    <property type="match status" value="1"/>
</dbReference>
<gene>
    <name evidence="7" type="ORF">E0W60_18270</name>
</gene>
<proteinExistence type="predicted"/>
<evidence type="ECO:0000256" key="6">
    <source>
        <dbReference type="SAM" id="Phobius"/>
    </source>
</evidence>
<evidence type="ECO:0000256" key="4">
    <source>
        <dbReference type="ARBA" id="ARBA00022989"/>
    </source>
</evidence>
<dbReference type="InterPro" id="IPR050833">
    <property type="entry name" value="Poly_Biosynth_Transport"/>
</dbReference>
<feature type="transmembrane region" description="Helical" evidence="6">
    <location>
        <begin position="98"/>
        <end position="119"/>
    </location>
</feature>
<evidence type="ECO:0000313" key="8">
    <source>
        <dbReference type="Proteomes" id="UP000295294"/>
    </source>
</evidence>
<keyword evidence="4 6" id="KW-1133">Transmembrane helix</keyword>
<dbReference type="EMBL" id="CP038635">
    <property type="protein sequence ID" value="QBY53071.1"/>
    <property type="molecule type" value="Genomic_DNA"/>
</dbReference>
<evidence type="ECO:0000256" key="2">
    <source>
        <dbReference type="ARBA" id="ARBA00022475"/>
    </source>
</evidence>
<keyword evidence="5 6" id="KW-0472">Membrane</keyword>
<organism evidence="7 8">
    <name type="scientific">Cupriavidus oxalaticus</name>
    <dbReference type="NCBI Taxonomy" id="96344"/>
    <lineage>
        <taxon>Bacteria</taxon>
        <taxon>Pseudomonadati</taxon>
        <taxon>Pseudomonadota</taxon>
        <taxon>Betaproteobacteria</taxon>
        <taxon>Burkholderiales</taxon>
        <taxon>Burkholderiaceae</taxon>
        <taxon>Cupriavidus</taxon>
    </lineage>
</organism>
<sequence length="402" mass="42378">MRRMLSALGAVFEQAAYTAVQFGINVALARSMDVAGYGVVAVVLSLVVFINIFYVSFLHEPALIEGLKLRVGFSIEVALLTVLPVAAGSILYLYGHGLSTSACAAAAVLFASYTAYWVLRTVGAKARGYTGLLACHTLIGGGVAVIGLASGTQKESAVMLMLAAAILLPTLLGAGAIRRDMRNGRIEIIPGRPASPRQWLGFGASSASAQLMSWLVGPGLVVLLGSLGHFADSAKFRILLTVLLPAQYILMALGYHLMPRFATSFRQDDTLTLARTSLLFVLGGVALAGALSVLLLLVGDRIVVILFGAAYGDLDVRFFALFPVVFAVVMCLRTLLKSFGMARAIFLAAGIGLVAGIGLGAWRYPRLDYLVAAQVMLLSFLVIALIQTGALAMGVLRRHGTA</sequence>
<name>A0A4P7LLP2_9BURK</name>
<dbReference type="STRING" id="1349762.GCA_001592245_05924"/>
<dbReference type="AlphaFoldDB" id="A0A4P7LLP2"/>